<dbReference type="InterPro" id="IPR029063">
    <property type="entry name" value="SAM-dependent_MTases_sf"/>
</dbReference>
<sequence>MLFGGEDGHLATSNQLDVHVAAYQGKNIYDFDNEIVLTWYPKRIAHVVKDPRSVLDLGLGHGFATEIFSDRCARHVVLEGSPAVIQNFKLKFPDNRSEVIETYFEEFDTKERFDLIVMGFILEHVDDPLVILKRFRKFLTPTGKLFVAVPNAEVMNRRLGHLAGMLPDMEALSENDLLLGHQRYFTVSSLTKLVSDAGYKIEKLEGIYLKPLATSQILALNLADNIIQALCEIGIDYPELSCGMLAQLTPVDPARS</sequence>
<organism evidence="1 2">
    <name type="scientific">Bradyrhizobium arachidis</name>
    <dbReference type="NCBI Taxonomy" id="858423"/>
    <lineage>
        <taxon>Bacteria</taxon>
        <taxon>Pseudomonadati</taxon>
        <taxon>Pseudomonadota</taxon>
        <taxon>Alphaproteobacteria</taxon>
        <taxon>Hyphomicrobiales</taxon>
        <taxon>Nitrobacteraceae</taxon>
        <taxon>Bradyrhizobium</taxon>
    </lineage>
</organism>
<evidence type="ECO:0000313" key="2">
    <source>
        <dbReference type="Proteomes" id="UP000594015"/>
    </source>
</evidence>
<dbReference type="CDD" id="cd02440">
    <property type="entry name" value="AdoMet_MTases"/>
    <property type="match status" value="1"/>
</dbReference>
<evidence type="ECO:0000313" key="1">
    <source>
        <dbReference type="EMBL" id="QOZ70306.1"/>
    </source>
</evidence>
<protein>
    <submittedName>
        <fullName evidence="1">Class I SAM-dependent methyltransferase</fullName>
    </submittedName>
</protein>
<name>A0AAE7NTR6_9BRAD</name>
<proteinExistence type="predicted"/>
<dbReference type="EMBL" id="CP030050">
    <property type="protein sequence ID" value="QOZ70306.1"/>
    <property type="molecule type" value="Genomic_DNA"/>
</dbReference>
<keyword evidence="1" id="KW-0489">Methyltransferase</keyword>
<dbReference type="PANTHER" id="PTHR43861">
    <property type="entry name" value="TRANS-ACONITATE 2-METHYLTRANSFERASE-RELATED"/>
    <property type="match status" value="1"/>
</dbReference>
<dbReference type="GO" id="GO:0032259">
    <property type="term" value="P:methylation"/>
    <property type="evidence" value="ECO:0007669"/>
    <property type="project" value="UniProtKB-KW"/>
</dbReference>
<dbReference type="KEGG" id="barh:WN72_31420"/>
<dbReference type="Proteomes" id="UP000594015">
    <property type="component" value="Chromosome"/>
</dbReference>
<dbReference type="AlphaFoldDB" id="A0AAE7NTR6"/>
<accession>A0AAE7NTR6</accession>
<gene>
    <name evidence="1" type="ORF">WN72_31420</name>
</gene>
<keyword evidence="1" id="KW-0808">Transferase</keyword>
<dbReference type="SUPFAM" id="SSF53335">
    <property type="entry name" value="S-adenosyl-L-methionine-dependent methyltransferases"/>
    <property type="match status" value="1"/>
</dbReference>
<dbReference type="Pfam" id="PF13489">
    <property type="entry name" value="Methyltransf_23"/>
    <property type="match status" value="1"/>
</dbReference>
<dbReference type="Gene3D" id="3.40.50.150">
    <property type="entry name" value="Vaccinia Virus protein VP39"/>
    <property type="match status" value="1"/>
</dbReference>
<dbReference type="GO" id="GO:0008168">
    <property type="term" value="F:methyltransferase activity"/>
    <property type="evidence" value="ECO:0007669"/>
    <property type="project" value="UniProtKB-KW"/>
</dbReference>
<reference evidence="1 2" key="1">
    <citation type="submission" date="2018-06" db="EMBL/GenBank/DDBJ databases">
        <title>Comparative genomics of Bradyrhizobium nodulating Arachidis hypogaea.</title>
        <authorList>
            <person name="Li Y."/>
        </authorList>
    </citation>
    <scope>NUCLEOTIDE SEQUENCE [LARGE SCALE GENOMIC DNA]</scope>
    <source>
        <strain evidence="1 2">CCBAU 051107</strain>
    </source>
</reference>